<keyword evidence="1" id="KW-0472">Membrane</keyword>
<evidence type="ECO:0000313" key="2">
    <source>
        <dbReference type="EMBL" id="MBM0104823.1"/>
    </source>
</evidence>
<proteinExistence type="predicted"/>
<reference evidence="2 3" key="1">
    <citation type="journal article" date="2021" name="Int. J. Syst. Evol. Microbiol.">
        <title>Steroidobacter gossypii sp. nov., isolated from soil of cotton cropping field.</title>
        <authorList>
            <person name="Huang R."/>
            <person name="Yang S."/>
            <person name="Zhen C."/>
            <person name="Liu W."/>
        </authorList>
    </citation>
    <scope>NUCLEOTIDE SEQUENCE [LARGE SCALE GENOMIC DNA]</scope>
    <source>
        <strain evidence="2 3">S1-65</strain>
    </source>
</reference>
<feature type="transmembrane region" description="Helical" evidence="1">
    <location>
        <begin position="21"/>
        <end position="46"/>
    </location>
</feature>
<evidence type="ECO:0000313" key="3">
    <source>
        <dbReference type="Proteomes" id="UP000661077"/>
    </source>
</evidence>
<comment type="caution">
    <text evidence="2">The sequence shown here is derived from an EMBL/GenBank/DDBJ whole genome shotgun (WGS) entry which is preliminary data.</text>
</comment>
<feature type="transmembrane region" description="Helical" evidence="1">
    <location>
        <begin position="75"/>
        <end position="96"/>
    </location>
</feature>
<organism evidence="2 3">
    <name type="scientific">Steroidobacter gossypii</name>
    <dbReference type="NCBI Taxonomy" id="2805490"/>
    <lineage>
        <taxon>Bacteria</taxon>
        <taxon>Pseudomonadati</taxon>
        <taxon>Pseudomonadota</taxon>
        <taxon>Gammaproteobacteria</taxon>
        <taxon>Steroidobacterales</taxon>
        <taxon>Steroidobacteraceae</taxon>
        <taxon>Steroidobacter</taxon>
    </lineage>
</organism>
<dbReference type="Proteomes" id="UP000661077">
    <property type="component" value="Unassembled WGS sequence"/>
</dbReference>
<evidence type="ECO:0008006" key="4">
    <source>
        <dbReference type="Google" id="ProtNLM"/>
    </source>
</evidence>
<feature type="transmembrane region" description="Helical" evidence="1">
    <location>
        <begin position="108"/>
        <end position="127"/>
    </location>
</feature>
<dbReference type="RefSeq" id="WP_203166893.1">
    <property type="nucleotide sequence ID" value="NZ_JAEVLS010000002.1"/>
</dbReference>
<gene>
    <name evidence="2" type="ORF">JM946_08690</name>
</gene>
<keyword evidence="1" id="KW-1133">Transmembrane helix</keyword>
<sequence>MSHGRVLEQTSLDASDIAGSLISPVLLGTAVAGTADILAAITVWTLRDVPAIRVLQSISSGLLGRDAFSHGASTAWLGLLLHYAIMAVIALVFVLASRRLDILIRHPLVAGAAYGLLVFTVMTYVVVPLSASPLKLPPPLQVLEQMFIHMVCVGLPISLAAHRFGRQLLAN</sequence>
<evidence type="ECO:0000256" key="1">
    <source>
        <dbReference type="SAM" id="Phobius"/>
    </source>
</evidence>
<keyword evidence="3" id="KW-1185">Reference proteome</keyword>
<protein>
    <recommendedName>
        <fullName evidence="4">DUF1440 domain-containing protein</fullName>
    </recommendedName>
</protein>
<name>A0ABS1WV28_9GAMM</name>
<feature type="transmembrane region" description="Helical" evidence="1">
    <location>
        <begin position="147"/>
        <end position="165"/>
    </location>
</feature>
<accession>A0ABS1WV28</accession>
<keyword evidence="1" id="KW-0812">Transmembrane</keyword>
<dbReference type="EMBL" id="JAEVLS010000002">
    <property type="protein sequence ID" value="MBM0104823.1"/>
    <property type="molecule type" value="Genomic_DNA"/>
</dbReference>